<gene>
    <name evidence="1" type="ORF">QBC46DRAFT_372888</name>
</gene>
<protein>
    <submittedName>
        <fullName evidence="1">Uncharacterized protein</fullName>
    </submittedName>
</protein>
<comment type="caution">
    <text evidence="1">The sequence shown here is derived from an EMBL/GenBank/DDBJ whole genome shotgun (WGS) entry which is preliminary data.</text>
</comment>
<evidence type="ECO:0000313" key="2">
    <source>
        <dbReference type="Proteomes" id="UP001303473"/>
    </source>
</evidence>
<reference evidence="2" key="1">
    <citation type="journal article" date="2023" name="Mol. Phylogenet. Evol.">
        <title>Genome-scale phylogeny and comparative genomics of the fungal order Sordariales.</title>
        <authorList>
            <person name="Hensen N."/>
            <person name="Bonometti L."/>
            <person name="Westerberg I."/>
            <person name="Brannstrom I.O."/>
            <person name="Guillou S."/>
            <person name="Cros-Aarteil S."/>
            <person name="Calhoun S."/>
            <person name="Haridas S."/>
            <person name="Kuo A."/>
            <person name="Mondo S."/>
            <person name="Pangilinan J."/>
            <person name="Riley R."/>
            <person name="LaButti K."/>
            <person name="Andreopoulos B."/>
            <person name="Lipzen A."/>
            <person name="Chen C."/>
            <person name="Yan M."/>
            <person name="Daum C."/>
            <person name="Ng V."/>
            <person name="Clum A."/>
            <person name="Steindorff A."/>
            <person name="Ohm R.A."/>
            <person name="Martin F."/>
            <person name="Silar P."/>
            <person name="Natvig D.O."/>
            <person name="Lalanne C."/>
            <person name="Gautier V."/>
            <person name="Ament-Velasquez S.L."/>
            <person name="Kruys A."/>
            <person name="Hutchinson M.I."/>
            <person name="Powell A.J."/>
            <person name="Barry K."/>
            <person name="Miller A.N."/>
            <person name="Grigoriev I.V."/>
            <person name="Debuchy R."/>
            <person name="Gladieux P."/>
            <person name="Hiltunen Thoren M."/>
            <person name="Johannesson H."/>
        </authorList>
    </citation>
    <scope>NUCLEOTIDE SEQUENCE [LARGE SCALE GENOMIC DNA]</scope>
    <source>
        <strain evidence="2">CBS 340.73</strain>
    </source>
</reference>
<name>A0AAN6NG15_9PEZI</name>
<accession>A0AAN6NG15</accession>
<evidence type="ECO:0000313" key="1">
    <source>
        <dbReference type="EMBL" id="KAK3945142.1"/>
    </source>
</evidence>
<keyword evidence="2" id="KW-1185">Reference proteome</keyword>
<dbReference type="EMBL" id="MU853756">
    <property type="protein sequence ID" value="KAK3945142.1"/>
    <property type="molecule type" value="Genomic_DNA"/>
</dbReference>
<proteinExistence type="predicted"/>
<sequence>MWYPTHRTTSPYSMRHSMPPWEVSAPILFQAPTYMLSLQQPPSLPLMPRVLHANGSSKFFNMSVAGAGGPQQSARLAQQDIWRNVRIPYITCLKGYGSQDPFRRVGVPQDEVAPYESLVGIPVRGTPPEQGENTTFVIQSSYITVSVSQPEAERT</sequence>
<dbReference type="AlphaFoldDB" id="A0AAN6NG15"/>
<dbReference type="Proteomes" id="UP001303473">
    <property type="component" value="Unassembled WGS sequence"/>
</dbReference>
<organism evidence="1 2">
    <name type="scientific">Diplogelasinospora grovesii</name>
    <dbReference type="NCBI Taxonomy" id="303347"/>
    <lineage>
        <taxon>Eukaryota</taxon>
        <taxon>Fungi</taxon>
        <taxon>Dikarya</taxon>
        <taxon>Ascomycota</taxon>
        <taxon>Pezizomycotina</taxon>
        <taxon>Sordariomycetes</taxon>
        <taxon>Sordariomycetidae</taxon>
        <taxon>Sordariales</taxon>
        <taxon>Diplogelasinosporaceae</taxon>
        <taxon>Diplogelasinospora</taxon>
    </lineage>
</organism>